<evidence type="ECO:0000256" key="2">
    <source>
        <dbReference type="SAM" id="MobiDB-lite"/>
    </source>
</evidence>
<reference evidence="4" key="1">
    <citation type="submission" date="2017-01" db="EMBL/GenBank/DDBJ databases">
        <title>Comparative genomics of anhydrobiosis in the tardigrade Hypsibius dujardini.</title>
        <authorList>
            <person name="Yoshida Y."/>
            <person name="Koutsovoulos G."/>
            <person name="Laetsch D."/>
            <person name="Stevens L."/>
            <person name="Kumar S."/>
            <person name="Horikawa D."/>
            <person name="Ishino K."/>
            <person name="Komine S."/>
            <person name="Tomita M."/>
            <person name="Blaxter M."/>
            <person name="Arakawa K."/>
        </authorList>
    </citation>
    <scope>NUCLEOTIDE SEQUENCE [LARGE SCALE GENOMIC DNA]</scope>
    <source>
        <strain evidence="4">Z151</strain>
    </source>
</reference>
<keyword evidence="4" id="KW-1185">Reference proteome</keyword>
<organism evidence="3 4">
    <name type="scientific">Hypsibius exemplaris</name>
    <name type="common">Freshwater tardigrade</name>
    <dbReference type="NCBI Taxonomy" id="2072580"/>
    <lineage>
        <taxon>Eukaryota</taxon>
        <taxon>Metazoa</taxon>
        <taxon>Ecdysozoa</taxon>
        <taxon>Tardigrada</taxon>
        <taxon>Eutardigrada</taxon>
        <taxon>Parachela</taxon>
        <taxon>Hypsibioidea</taxon>
        <taxon>Hypsibiidae</taxon>
        <taxon>Hypsibius</taxon>
    </lineage>
</organism>
<protein>
    <submittedName>
        <fullName evidence="3">Uncharacterized protein</fullName>
    </submittedName>
</protein>
<evidence type="ECO:0000313" key="3">
    <source>
        <dbReference type="EMBL" id="OWA53715.1"/>
    </source>
</evidence>
<sequence>MPFRNLYRNFLYSKDKKRMKKEASLAGSQHSHRVCSNSSSQTDFAISEPVLDFNPQSGDVPSENMPTSQSMRMDNGDSDYRLRMSEFRQQAFPQTLSLPELHRLVSSPKVDPVPDRPKSVLSDGLESVILSLESEESDDDDEGREVVKVRADDRADELETSLQQFEMLPEKYRRNRVEAQENVEKMRLMSEKLATAEELCIMLQSNHEAETRTLKATLRKFEEDFESLRRSLEENHLQLQGCEVDRRRLENQVSQLVCERDTLRNLANSTQEELSELRKVPKIEEYFVLRTEKQLVEADNFNLRKDLEESAHSKEVAYTKILELTAENRTLLAKTEQGKLEQRHLQDMSNHLDTANQALNARFEKELRNCVDVFEIYRSKKAHELAQVHKTNDALRNEISQLQLQSQETVSALQQRCAELEQSNVLHAATIRNFQAELSRYRQLLDAAEERQQRAAGTSVQLNC</sequence>
<keyword evidence="1" id="KW-0175">Coiled coil</keyword>
<comment type="caution">
    <text evidence="3">The sequence shown here is derived from an EMBL/GenBank/DDBJ whole genome shotgun (WGS) entry which is preliminary data.</text>
</comment>
<feature type="compositionally biased region" description="Polar residues" evidence="2">
    <location>
        <begin position="54"/>
        <end position="72"/>
    </location>
</feature>
<proteinExistence type="predicted"/>
<feature type="region of interest" description="Disordered" evidence="2">
    <location>
        <begin position="21"/>
        <end position="42"/>
    </location>
</feature>
<evidence type="ECO:0000256" key="1">
    <source>
        <dbReference type="SAM" id="Coils"/>
    </source>
</evidence>
<dbReference type="Proteomes" id="UP000192578">
    <property type="component" value="Unassembled WGS sequence"/>
</dbReference>
<feature type="compositionally biased region" description="Polar residues" evidence="2">
    <location>
        <begin position="26"/>
        <end position="42"/>
    </location>
</feature>
<dbReference type="AlphaFoldDB" id="A0A9X6NGB6"/>
<name>A0A9X6NGB6_HYPEX</name>
<feature type="coiled-coil region" evidence="1">
    <location>
        <begin position="385"/>
        <end position="451"/>
    </location>
</feature>
<evidence type="ECO:0000313" key="4">
    <source>
        <dbReference type="Proteomes" id="UP000192578"/>
    </source>
</evidence>
<feature type="region of interest" description="Disordered" evidence="2">
    <location>
        <begin position="53"/>
        <end position="72"/>
    </location>
</feature>
<accession>A0A9X6NGB6</accession>
<feature type="coiled-coil region" evidence="1">
    <location>
        <begin position="239"/>
        <end position="280"/>
    </location>
</feature>
<gene>
    <name evidence="3" type="ORF">BV898_18137</name>
</gene>
<dbReference type="EMBL" id="MTYJ01000340">
    <property type="protein sequence ID" value="OWA53715.1"/>
    <property type="molecule type" value="Genomic_DNA"/>
</dbReference>